<reference evidence="1 2" key="1">
    <citation type="submission" date="2017-12" db="EMBL/GenBank/DDBJ databases">
        <title>Streptomyces populusis sp. nov., a novel endophytic actinobacterium isolated from stems of Populus adenopoda Maxim.</title>
        <authorList>
            <person name="Wang Z."/>
        </authorList>
    </citation>
    <scope>NUCLEOTIDE SEQUENCE [LARGE SCALE GENOMIC DNA]</scope>
    <source>
        <strain evidence="1 2">A249</strain>
    </source>
</reference>
<accession>A0A2I0SBN9</accession>
<proteinExistence type="predicted"/>
<comment type="caution">
    <text evidence="1">The sequence shown here is derived from an EMBL/GenBank/DDBJ whole genome shotgun (WGS) entry which is preliminary data.</text>
</comment>
<dbReference type="EMBL" id="PJOS01000184">
    <property type="protein sequence ID" value="PKT67346.1"/>
    <property type="molecule type" value="Genomic_DNA"/>
</dbReference>
<keyword evidence="2" id="KW-1185">Reference proteome</keyword>
<sequence>MSHPDPTAFTVDRGFQVHDHFLHSLMRYGCPCCQFEDIQFQARLAISTPAHTDLKLDLDRTDRELQVLVRALCCSIDQFGPNLVEHI</sequence>
<evidence type="ECO:0000313" key="1">
    <source>
        <dbReference type="EMBL" id="PKT67346.1"/>
    </source>
</evidence>
<dbReference type="Proteomes" id="UP000236178">
    <property type="component" value="Unassembled WGS sequence"/>
</dbReference>
<organism evidence="1 2">
    <name type="scientific">Streptomyces populi</name>
    <dbReference type="NCBI Taxonomy" id="2058924"/>
    <lineage>
        <taxon>Bacteria</taxon>
        <taxon>Bacillati</taxon>
        <taxon>Actinomycetota</taxon>
        <taxon>Actinomycetes</taxon>
        <taxon>Kitasatosporales</taxon>
        <taxon>Streptomycetaceae</taxon>
        <taxon>Streptomyces</taxon>
    </lineage>
</organism>
<dbReference type="AlphaFoldDB" id="A0A2I0SBN9"/>
<evidence type="ECO:0000313" key="2">
    <source>
        <dbReference type="Proteomes" id="UP000236178"/>
    </source>
</evidence>
<name>A0A2I0SBN9_9ACTN</name>
<gene>
    <name evidence="1" type="ORF">CW362_40895</name>
</gene>
<protein>
    <submittedName>
        <fullName evidence="1">Uncharacterized protein</fullName>
    </submittedName>
</protein>